<keyword evidence="1" id="KW-0472">Membrane</keyword>
<dbReference type="Gene3D" id="1.20.1110.10">
    <property type="entry name" value="Calcium-transporting ATPase, transmembrane domain"/>
    <property type="match status" value="1"/>
</dbReference>
<dbReference type="Proteomes" id="UP001590951">
    <property type="component" value="Unassembled WGS sequence"/>
</dbReference>
<dbReference type="PRINTS" id="PR00120">
    <property type="entry name" value="HATPASE"/>
</dbReference>
<gene>
    <name evidence="2" type="ORF">ABVK25_008827</name>
</gene>
<feature type="transmembrane region" description="Helical" evidence="1">
    <location>
        <begin position="62"/>
        <end position="83"/>
    </location>
</feature>
<sequence>MTGDGANDAPSLKRADTGVAVEGSSDAACSAADVVFLAPGLSAIIDALKTSLQIFHWMYAYVVYRIALSIHLGLFRGLWIAIYSDVLEVQLIASVAIFADIATLAIAYYKAPYSPKPVEWNLPILWGTAIPIGLILFAGT</sequence>
<dbReference type="Gene3D" id="3.40.50.1000">
    <property type="entry name" value="HAD superfamily/HAD-like"/>
    <property type="match status" value="1"/>
</dbReference>
<feature type="transmembrane region" description="Helical" evidence="1">
    <location>
        <begin position="89"/>
        <end position="108"/>
    </location>
</feature>
<dbReference type="PRINTS" id="PR00119">
    <property type="entry name" value="CATATPASE"/>
</dbReference>
<evidence type="ECO:0000313" key="3">
    <source>
        <dbReference type="Proteomes" id="UP001590951"/>
    </source>
</evidence>
<reference evidence="2 3" key="1">
    <citation type="submission" date="2024-09" db="EMBL/GenBank/DDBJ databases">
        <title>Rethinking Asexuality: The Enigmatic Case of Functional Sexual Genes in Lepraria (Stereocaulaceae).</title>
        <authorList>
            <person name="Doellman M."/>
            <person name="Sun Y."/>
            <person name="Barcenas-Pena A."/>
            <person name="Lumbsch H.T."/>
            <person name="Grewe F."/>
        </authorList>
    </citation>
    <scope>NUCLEOTIDE SEQUENCE [LARGE SCALE GENOMIC DNA]</scope>
    <source>
        <strain evidence="2 3">Grewe 0041</strain>
    </source>
</reference>
<protein>
    <submittedName>
        <fullName evidence="2">Uncharacterized protein</fullName>
    </submittedName>
</protein>
<comment type="caution">
    <text evidence="2">The sequence shown here is derived from an EMBL/GenBank/DDBJ whole genome shotgun (WGS) entry which is preliminary data.</text>
</comment>
<name>A0ABR4B213_9LECA</name>
<accession>A0ABR4B213</accession>
<feature type="transmembrane region" description="Helical" evidence="1">
    <location>
        <begin position="120"/>
        <end position="139"/>
    </location>
</feature>
<keyword evidence="1" id="KW-0812">Transmembrane</keyword>
<keyword evidence="3" id="KW-1185">Reference proteome</keyword>
<dbReference type="InterPro" id="IPR001757">
    <property type="entry name" value="P_typ_ATPase"/>
</dbReference>
<evidence type="ECO:0000256" key="1">
    <source>
        <dbReference type="SAM" id="Phobius"/>
    </source>
</evidence>
<dbReference type="InterPro" id="IPR036412">
    <property type="entry name" value="HAD-like_sf"/>
</dbReference>
<organism evidence="2 3">
    <name type="scientific">Lepraria finkii</name>
    <dbReference type="NCBI Taxonomy" id="1340010"/>
    <lineage>
        <taxon>Eukaryota</taxon>
        <taxon>Fungi</taxon>
        <taxon>Dikarya</taxon>
        <taxon>Ascomycota</taxon>
        <taxon>Pezizomycotina</taxon>
        <taxon>Lecanoromycetes</taxon>
        <taxon>OSLEUM clade</taxon>
        <taxon>Lecanoromycetidae</taxon>
        <taxon>Lecanorales</taxon>
        <taxon>Lecanorineae</taxon>
        <taxon>Stereocaulaceae</taxon>
        <taxon>Lepraria</taxon>
    </lineage>
</organism>
<dbReference type="InterPro" id="IPR023214">
    <property type="entry name" value="HAD_sf"/>
</dbReference>
<keyword evidence="1" id="KW-1133">Transmembrane helix</keyword>
<dbReference type="SUPFAM" id="SSF56784">
    <property type="entry name" value="HAD-like"/>
    <property type="match status" value="1"/>
</dbReference>
<dbReference type="PANTHER" id="PTHR42861">
    <property type="entry name" value="CALCIUM-TRANSPORTING ATPASE"/>
    <property type="match status" value="1"/>
</dbReference>
<dbReference type="EMBL" id="JBHFEH010000041">
    <property type="protein sequence ID" value="KAL2050929.1"/>
    <property type="molecule type" value="Genomic_DNA"/>
</dbReference>
<proteinExistence type="predicted"/>
<evidence type="ECO:0000313" key="2">
    <source>
        <dbReference type="EMBL" id="KAL2050929.1"/>
    </source>
</evidence>